<dbReference type="InterPro" id="IPR016024">
    <property type="entry name" value="ARM-type_fold"/>
</dbReference>
<feature type="compositionally biased region" description="Basic residues" evidence="2">
    <location>
        <begin position="286"/>
        <end position="297"/>
    </location>
</feature>
<protein>
    <recommendedName>
        <fullName evidence="1">HEAT repeat-containing protein 6</fullName>
    </recommendedName>
</protein>
<dbReference type="EMBL" id="GEFH01001885">
    <property type="protein sequence ID" value="JAP66696.1"/>
    <property type="molecule type" value="mRNA"/>
</dbReference>
<feature type="compositionally biased region" description="Basic and acidic residues" evidence="2">
    <location>
        <begin position="298"/>
        <end position="307"/>
    </location>
</feature>
<feature type="region of interest" description="Disordered" evidence="2">
    <location>
        <begin position="269"/>
        <end position="340"/>
    </location>
</feature>
<organism evidence="4">
    <name type="scientific">Hyalomma excavatum</name>
    <dbReference type="NCBI Taxonomy" id="257692"/>
    <lineage>
        <taxon>Eukaryota</taxon>
        <taxon>Metazoa</taxon>
        <taxon>Ecdysozoa</taxon>
        <taxon>Arthropoda</taxon>
        <taxon>Chelicerata</taxon>
        <taxon>Arachnida</taxon>
        <taxon>Acari</taxon>
        <taxon>Parasitiformes</taxon>
        <taxon>Ixodida</taxon>
        <taxon>Ixodoidea</taxon>
        <taxon>Ixodidae</taxon>
        <taxon>Hyalomminae</taxon>
        <taxon>Hyalomma</taxon>
    </lineage>
</organism>
<accession>A0A131XLX9</accession>
<feature type="compositionally biased region" description="Low complexity" evidence="2">
    <location>
        <begin position="328"/>
        <end position="339"/>
    </location>
</feature>
<proteinExistence type="evidence at transcript level"/>
<dbReference type="SUPFAM" id="SSF48371">
    <property type="entry name" value="ARM repeat"/>
    <property type="match status" value="1"/>
</dbReference>
<reference evidence="4" key="1">
    <citation type="journal article" date="2017" name="Ticks Tick Borne Dis.">
        <title>An insight into the sialome of Hyalomma excavatum.</title>
        <authorList>
            <person name="Ribeiro J.M."/>
            <person name="Slovak M."/>
            <person name="Francischetti I.M."/>
        </authorList>
    </citation>
    <scope>NUCLEOTIDE SEQUENCE</scope>
    <source>
        <strain evidence="4">Samish</strain>
        <tissue evidence="4">Salivary glands</tissue>
    </source>
</reference>
<name>A0A131XLX9_9ACAR</name>
<evidence type="ECO:0000259" key="3">
    <source>
        <dbReference type="Pfam" id="PF13251"/>
    </source>
</evidence>
<evidence type="ECO:0000313" key="4">
    <source>
        <dbReference type="EMBL" id="JAP66696.1"/>
    </source>
</evidence>
<dbReference type="PANTHER" id="PTHR13366:SF0">
    <property type="entry name" value="HEAT REPEAT-CONTAINING PROTEIN 6"/>
    <property type="match status" value="1"/>
</dbReference>
<feature type="compositionally biased region" description="Polar residues" evidence="2">
    <location>
        <begin position="272"/>
        <end position="285"/>
    </location>
</feature>
<feature type="domain" description="DUF4042" evidence="3">
    <location>
        <begin position="351"/>
        <end position="526"/>
    </location>
</feature>
<dbReference type="Gene3D" id="1.25.10.10">
    <property type="entry name" value="Leucine-rich Repeat Variant"/>
    <property type="match status" value="3"/>
</dbReference>
<dbReference type="InterPro" id="IPR025283">
    <property type="entry name" value="DUF4042"/>
</dbReference>
<dbReference type="InterPro" id="IPR011989">
    <property type="entry name" value="ARM-like"/>
</dbReference>
<dbReference type="Pfam" id="PF13251">
    <property type="entry name" value="DUF4042"/>
    <property type="match status" value="1"/>
</dbReference>
<sequence>MDIVLRQQMCLKECYDSLLRKQDALDRVELKQNLRKLNECNYSFQFISSRDADVIIVHLVDTLNVIHDDDLISYFGQLVFDICTKQKVTLETRTLHKAMEYFLKALSFCSFWVLSNCISACGALLYSNVPRLEQFWEQLLGRNCAFETLLSSPELDINAKLATLKALRAMTVRNPGEPYMPDAYITRMVEILLSVLSGPCFSDNTVQAQTLVISALRCLQNIFSTKWNFPSEHLGNLLGILKSLSFFGFPGQKNRQYLSLNPSPLCTHLPSVATSDESQSQSKPSTPRRRNRKKKIKKGNEFPKEDTPEQSEEEGAKSPLQFWKKTSSSESELSDSEGSQVVRQRHLQASIRRNVYFTLTNITKVVDSREMFGYWLHFLPDIPVTIGAPQTQTVLLTILKDPNPQVRVAALDLLTGFVTKYKPFLGLAAYSGSKRTAFTTLSETVAAILGEVHRCLHLAIIAENNPAQIIQLLKCLAAVVTGSPYHRLQPGLLSRVISDVAIFIDNKGVQVQVAALTVLGAVVNVTPWPKEVAVALELTSPPSLRNNVTESTDSSNNSPGSCWLVAACADKLLVDMTESARIAATAVRVEALQVMTNMCQGYFPQLMRSSDCVVSAVEACLQDANSTVKIHTLKLLGAFSKKLAEAISVKKGEDSADSQRCLDLGRHLWLDCLLNGTLQSFLQDLSEPMLQTESCNCLSTIGSVMWDSLPDDRKMLCITVLLGLARSPDSNGNVVEWTEDSFVRNAAIRCLSIFCMYTSLREDLLFLMDVGDIAVEALEDASVRMNASWALSNVTEMLSELRKSGSEVATEVPDTFICLLGNAAIRVRPDKNQMQANAVRALGCLLQFISAKNLENENIRNLVINSTSCLIQSLSAGLMKVRWNACYSLGCLLGSTDVVSADYVDVAYVFGALLSSLNTCSNFKVRIQAAGALAVPKVRSTYGDHLQTVWCGTLTALEGTKQSVDYRELQHQEQLREQLCATICHLLSLAKPEDLPGMSKAALEHECNISGAFKRTQGKSSLLELLNKSRDNVARIYQESLDNSTAKVLKLLDSLLKEKEFTDLLSLKGLDIH</sequence>
<evidence type="ECO:0000256" key="1">
    <source>
        <dbReference type="ARBA" id="ARBA00015263"/>
    </source>
</evidence>
<evidence type="ECO:0000256" key="2">
    <source>
        <dbReference type="SAM" id="MobiDB-lite"/>
    </source>
</evidence>
<dbReference type="PANTHER" id="PTHR13366">
    <property type="entry name" value="MALARIA ANTIGEN-RELATED"/>
    <property type="match status" value="1"/>
</dbReference>
<dbReference type="InterPro" id="IPR052107">
    <property type="entry name" value="HEAT6"/>
</dbReference>
<dbReference type="AlphaFoldDB" id="A0A131XLX9"/>